<keyword evidence="4 5" id="KW-0472">Membrane</keyword>
<organism evidence="6 7">
    <name type="scientific">Comamonas piscis</name>
    <dbReference type="NCBI Taxonomy" id="1562974"/>
    <lineage>
        <taxon>Bacteria</taxon>
        <taxon>Pseudomonadati</taxon>
        <taxon>Pseudomonadota</taxon>
        <taxon>Betaproteobacteria</taxon>
        <taxon>Burkholderiales</taxon>
        <taxon>Comamonadaceae</taxon>
        <taxon>Comamonas</taxon>
    </lineage>
</organism>
<comment type="function">
    <text evidence="5">Plays a role in cell envelope biogenesis, maintenance of cell envelope integrity and membrane homeostasis.</text>
</comment>
<feature type="transmembrane region" description="Helical" evidence="5">
    <location>
        <begin position="52"/>
        <end position="68"/>
    </location>
</feature>
<dbReference type="HAMAP" id="MF_00189">
    <property type="entry name" value="YciB"/>
    <property type="match status" value="1"/>
</dbReference>
<keyword evidence="7" id="KW-1185">Reference proteome</keyword>
<evidence type="ECO:0000256" key="2">
    <source>
        <dbReference type="ARBA" id="ARBA00022692"/>
    </source>
</evidence>
<dbReference type="Proteomes" id="UP000515240">
    <property type="component" value="Chromosome"/>
</dbReference>
<proteinExistence type="inferred from homology"/>
<name>A0A7G5EIS2_9BURK</name>
<evidence type="ECO:0000313" key="7">
    <source>
        <dbReference type="Proteomes" id="UP000515240"/>
    </source>
</evidence>
<comment type="similarity">
    <text evidence="5">Belongs to the YciB family.</text>
</comment>
<dbReference type="EMBL" id="CP058554">
    <property type="protein sequence ID" value="QMV73897.1"/>
    <property type="molecule type" value="Genomic_DNA"/>
</dbReference>
<dbReference type="GO" id="GO:0005886">
    <property type="term" value="C:plasma membrane"/>
    <property type="evidence" value="ECO:0007669"/>
    <property type="project" value="UniProtKB-SubCell"/>
</dbReference>
<evidence type="ECO:0000256" key="3">
    <source>
        <dbReference type="ARBA" id="ARBA00022989"/>
    </source>
</evidence>
<dbReference type="NCBIfam" id="NF001325">
    <property type="entry name" value="PRK00259.1-3"/>
    <property type="match status" value="1"/>
</dbReference>
<evidence type="ECO:0000256" key="4">
    <source>
        <dbReference type="ARBA" id="ARBA00023136"/>
    </source>
</evidence>
<gene>
    <name evidence="5" type="primary">yciB</name>
    <name evidence="6" type="ORF">HS961_14215</name>
</gene>
<feature type="transmembrane region" description="Helical" evidence="5">
    <location>
        <begin position="80"/>
        <end position="97"/>
    </location>
</feature>
<protein>
    <recommendedName>
        <fullName evidence="5">Inner membrane-spanning protein YciB</fullName>
    </recommendedName>
</protein>
<keyword evidence="2 5" id="KW-0812">Transmembrane</keyword>
<keyword evidence="5" id="KW-0997">Cell inner membrane</keyword>
<sequence length="181" mass="20827">MKFLIDFFPILLFFAAFKVWGVFVATGVAIVATIAQIAYLRFKVGKVEPMQWISLGVIVVFGGATLLFHDEAFIKWKPTVLYWVMAVVLLGGQWFFNKNLMQKLMSSQVQLPQPVWNTVNYSWAIFFTLMGFINIWVAYNYDLDTWVTFKMFGGLGLMLVFVIGQAMYLSRHIQQSPEDQP</sequence>
<dbReference type="NCBIfam" id="TIGR00997">
    <property type="entry name" value="ispZ"/>
    <property type="match status" value="1"/>
</dbReference>
<keyword evidence="3 5" id="KW-1133">Transmembrane helix</keyword>
<keyword evidence="1 5" id="KW-1003">Cell membrane</keyword>
<comment type="subcellular location">
    <subcellularLocation>
        <location evidence="5">Cell inner membrane</location>
        <topology evidence="5">Multi-pass membrane protein</topology>
    </subcellularLocation>
</comment>
<dbReference type="InterPro" id="IPR006008">
    <property type="entry name" value="YciB"/>
</dbReference>
<feature type="transmembrane region" description="Helical" evidence="5">
    <location>
        <begin position="118"/>
        <end position="139"/>
    </location>
</feature>
<evidence type="ECO:0000256" key="1">
    <source>
        <dbReference type="ARBA" id="ARBA00022475"/>
    </source>
</evidence>
<dbReference type="AlphaFoldDB" id="A0A7G5EIS2"/>
<dbReference type="KEGG" id="cpis:HS961_14215"/>
<dbReference type="RefSeq" id="WP_182323027.1">
    <property type="nucleotide sequence ID" value="NZ_CP058554.1"/>
</dbReference>
<evidence type="ECO:0000256" key="5">
    <source>
        <dbReference type="HAMAP-Rule" id="MF_00189"/>
    </source>
</evidence>
<evidence type="ECO:0000313" key="6">
    <source>
        <dbReference type="EMBL" id="QMV73897.1"/>
    </source>
</evidence>
<accession>A0A7G5EIS2</accession>
<feature type="transmembrane region" description="Helical" evidence="5">
    <location>
        <begin position="20"/>
        <end position="40"/>
    </location>
</feature>
<dbReference type="PANTHER" id="PTHR36917:SF1">
    <property type="entry name" value="INNER MEMBRANE-SPANNING PROTEIN YCIB"/>
    <property type="match status" value="1"/>
</dbReference>
<reference evidence="6 7" key="1">
    <citation type="journal article" date="2020" name="G3 (Bethesda)">
        <title>CeMbio - The Caenorhabditis elegans Microbiome Resource.</title>
        <authorList>
            <person name="Dirksen P."/>
            <person name="Assie A."/>
            <person name="Zimmermann J."/>
            <person name="Zhang F."/>
            <person name="Tietje A.M."/>
            <person name="Marsh S.A."/>
            <person name="Felix M.A."/>
            <person name="Shapira M."/>
            <person name="Kaleta C."/>
            <person name="Schulenburg H."/>
            <person name="Samuel B."/>
        </authorList>
    </citation>
    <scope>NUCLEOTIDE SEQUENCE [LARGE SCALE GENOMIC DNA]</scope>
    <source>
        <strain evidence="6 7">BIGb0172</strain>
    </source>
</reference>
<dbReference type="Pfam" id="PF04279">
    <property type="entry name" value="IspA"/>
    <property type="match status" value="1"/>
</dbReference>
<dbReference type="PANTHER" id="PTHR36917">
    <property type="entry name" value="INTRACELLULAR SEPTATION PROTEIN A-RELATED"/>
    <property type="match status" value="1"/>
</dbReference>
<feature type="transmembrane region" description="Helical" evidence="5">
    <location>
        <begin position="151"/>
        <end position="169"/>
    </location>
</feature>